<feature type="compositionally biased region" description="Low complexity" evidence="8">
    <location>
        <begin position="1147"/>
        <end position="1156"/>
    </location>
</feature>
<feature type="region of interest" description="Disordered" evidence="8">
    <location>
        <begin position="795"/>
        <end position="822"/>
    </location>
</feature>
<keyword evidence="4" id="KW-0862">Zinc</keyword>
<keyword evidence="5" id="KW-0805">Transcription regulation</keyword>
<dbReference type="InterPro" id="IPR024811">
    <property type="entry name" value="ASX/ASX-like"/>
</dbReference>
<keyword evidence="2" id="KW-0479">Metal-binding</keyword>
<dbReference type="Pfam" id="PF13919">
    <property type="entry name" value="ASXH"/>
    <property type="match status" value="1"/>
</dbReference>
<dbReference type="GeneID" id="106747065"/>
<dbReference type="GO" id="GO:0003682">
    <property type="term" value="F:chromatin binding"/>
    <property type="evidence" value="ECO:0007669"/>
    <property type="project" value="TreeGrafter"/>
</dbReference>
<feature type="region of interest" description="Disordered" evidence="8">
    <location>
        <begin position="1173"/>
        <end position="1197"/>
    </location>
</feature>
<dbReference type="InterPro" id="IPR044867">
    <property type="entry name" value="DEUBAD_dom"/>
</dbReference>
<accession>A0A6P3XP90</accession>
<evidence type="ECO:0000256" key="8">
    <source>
        <dbReference type="SAM" id="MobiDB-lite"/>
    </source>
</evidence>
<keyword evidence="6" id="KW-0804">Transcription</keyword>
<dbReference type="CTD" id="36612"/>
<keyword evidence="10" id="KW-1185">Reference proteome</keyword>
<dbReference type="PROSITE" id="PS51916">
    <property type="entry name" value="DEUBAD"/>
    <property type="match status" value="1"/>
</dbReference>
<feature type="region of interest" description="Disordered" evidence="8">
    <location>
        <begin position="542"/>
        <end position="564"/>
    </location>
</feature>
<keyword evidence="7" id="KW-0539">Nucleus</keyword>
<feature type="region of interest" description="Disordered" evidence="8">
    <location>
        <begin position="882"/>
        <end position="951"/>
    </location>
</feature>
<feature type="region of interest" description="Disordered" evidence="8">
    <location>
        <begin position="394"/>
        <end position="476"/>
    </location>
</feature>
<evidence type="ECO:0000256" key="1">
    <source>
        <dbReference type="ARBA" id="ARBA00004123"/>
    </source>
</evidence>
<feature type="compositionally biased region" description="Low complexity" evidence="8">
    <location>
        <begin position="897"/>
        <end position="906"/>
    </location>
</feature>
<evidence type="ECO:0000256" key="5">
    <source>
        <dbReference type="ARBA" id="ARBA00023015"/>
    </source>
</evidence>
<feature type="compositionally biased region" description="Polar residues" evidence="8">
    <location>
        <begin position="465"/>
        <end position="476"/>
    </location>
</feature>
<dbReference type="RefSeq" id="XP_014479819.1">
    <property type="nucleotide sequence ID" value="XM_014624333.1"/>
</dbReference>
<feature type="domain" description="DEUBAD" evidence="9">
    <location>
        <begin position="156"/>
        <end position="259"/>
    </location>
</feature>
<feature type="compositionally biased region" description="Low complexity" evidence="8">
    <location>
        <begin position="915"/>
        <end position="932"/>
    </location>
</feature>
<evidence type="ECO:0000313" key="10">
    <source>
        <dbReference type="Proteomes" id="UP000515204"/>
    </source>
</evidence>
<feature type="compositionally biased region" description="Polar residues" evidence="8">
    <location>
        <begin position="427"/>
        <end position="438"/>
    </location>
</feature>
<dbReference type="InterPro" id="IPR028020">
    <property type="entry name" value="ASX_DEUBAD_dom"/>
</dbReference>
<dbReference type="GO" id="GO:0045944">
    <property type="term" value="P:positive regulation of transcription by RNA polymerase II"/>
    <property type="evidence" value="ECO:0007669"/>
    <property type="project" value="TreeGrafter"/>
</dbReference>
<dbReference type="GO" id="GO:0008270">
    <property type="term" value="F:zinc ion binding"/>
    <property type="evidence" value="ECO:0007669"/>
    <property type="project" value="UniProtKB-KW"/>
</dbReference>
<protein>
    <submittedName>
        <fullName evidence="11">Polycomb group protein ASXL3 isoform X1</fullName>
    </submittedName>
</protein>
<evidence type="ECO:0000259" key="9">
    <source>
        <dbReference type="PROSITE" id="PS51916"/>
    </source>
</evidence>
<dbReference type="KEGG" id="dqu:106747065"/>
<dbReference type="GO" id="GO:0035517">
    <property type="term" value="C:PR-DUB complex"/>
    <property type="evidence" value="ECO:0007669"/>
    <property type="project" value="TreeGrafter"/>
</dbReference>
<proteinExistence type="predicted"/>
<feature type="compositionally biased region" description="Polar residues" evidence="8">
    <location>
        <begin position="796"/>
        <end position="822"/>
    </location>
</feature>
<evidence type="ECO:0000256" key="6">
    <source>
        <dbReference type="ARBA" id="ARBA00023163"/>
    </source>
</evidence>
<evidence type="ECO:0000256" key="2">
    <source>
        <dbReference type="ARBA" id="ARBA00022723"/>
    </source>
</evidence>
<dbReference type="OrthoDB" id="9348951at2759"/>
<evidence type="ECO:0000256" key="7">
    <source>
        <dbReference type="ARBA" id="ARBA00023242"/>
    </source>
</evidence>
<dbReference type="Proteomes" id="UP000515204">
    <property type="component" value="Unplaced"/>
</dbReference>
<name>A0A6P3XP90_DINQU</name>
<feature type="compositionally biased region" description="Polar residues" evidence="8">
    <location>
        <begin position="403"/>
        <end position="414"/>
    </location>
</feature>
<dbReference type="PANTHER" id="PTHR13578">
    <property type="entry name" value="ADDITIONAL SEX COMBS LIKE PROTEIN ASXL"/>
    <property type="match status" value="1"/>
</dbReference>
<dbReference type="GO" id="GO:0009887">
    <property type="term" value="P:animal organ morphogenesis"/>
    <property type="evidence" value="ECO:0007669"/>
    <property type="project" value="TreeGrafter"/>
</dbReference>
<dbReference type="AlphaFoldDB" id="A0A6P3XP90"/>
<evidence type="ECO:0000256" key="3">
    <source>
        <dbReference type="ARBA" id="ARBA00022771"/>
    </source>
</evidence>
<evidence type="ECO:0000313" key="11">
    <source>
        <dbReference type="RefSeq" id="XP_014479819.1"/>
    </source>
</evidence>
<sequence length="1197" mass="129525">MPRQAYTVCPDISLDDVKAVGTVMDTDVELGKSEGCETIPGCSGYSSMVHSKKVIKHALRQQAKRRRKNTTIAAGNSRTLPRIVVKPLPPPPPNDPPSPVNNVQHINTAVEEPAATMREVLASLPGFSLKSGRRRSTKRLSATAQLEAGLVDLESPASILASTSLRALLNRHTFQGLPPLYQRKLAQLLPAVDRQDAAISGLNNEFFARACLEWRKRLAEGEFTPENQQRLKMEAERDKNKLDPWKVKHFEPIWGEKREPKLKSSLHYISESRSSGAVTRSSLRLRLESSIDIPVSEHTVCPVVMAEDKSDAGCKTEIGIKSPDDPANPEVARQNLMPLDYNALPENLTGEKHLEDSARVNPAEVTEDVQMLDGKATEGADKVMDICDKQDTMTETDHEDVTRQQVCQQESVSNVYEEETDFPASEKNAQPVGSNVTEASEEDTVLLPDDNSSPRSSEQIERASHTSGESMSQLSNEYMSQTSIDQIPQMAKEQISQMSNDQIYQMSDCETTSILETSSPQDQVRPADIVIEDAGLINSNQTTETTQASHENPADSESQIPEGMEIDSETLQRIHELEVRGEMREMYEEISGCPEEIIYPILEGMEMAPSNTEVTEPQVVVSGQAEDTRATDVHAGNEDEALREANNYVCSEMLECSWTVDPTVNSINNGNTNNNRTQEELQVPWPLVAAALDGSVAANITVTTQDECSETSTATESANPPQQFIGTDANGVEPVNCIQLPVVQGAAAFQADGGLAINTPGTSCVMKSLQSSQDPPIIAFPQLQPVRFVQAGFPPQEQQETASTLNSSPAIPALQPNSTAQVSMIRAQQDTIGQVNAQSTGHSNVQGIIATNQGQVQSALPATLGVQPQNRPQNAIVIQHQTATSAQPRPIASAVHQPQQQQQQQQYAGPSVTVSSRSSRLSNQSNQRGSRNNNKDQGGRSRSSTKEPPGAVNLERSYQICQAVNVNPTHKLYTKCMKKVIQSSPNRDQLKAHLKPPPSLLARGDGAFTTNKSGGRTVTTVKPQKAQQAIQHNKQVQNKTQTVMLRHVFATARQATSTEVAENAPIAQLGSTTGNGLGQYILVQRTGVGDGAPRASSAPPLPPQIAGMGVGVHLVRGRPASAGEGSHQAVTLKARGADSRVTGGAEPGAPGMIIGGDPPPPCECNMRGAMYSSRDEKDVRDGPHCFNEDPEDKPARG</sequence>
<reference evidence="11" key="1">
    <citation type="submission" date="2025-08" db="UniProtKB">
        <authorList>
            <consortium name="RefSeq"/>
        </authorList>
    </citation>
    <scope>IDENTIFICATION</scope>
</reference>
<dbReference type="PANTHER" id="PTHR13578:SF20">
    <property type="entry name" value="POLYCOMB PROTEIN ASX"/>
    <property type="match status" value="1"/>
</dbReference>
<gene>
    <name evidence="11" type="primary">LOC106747065</name>
</gene>
<organism evidence="10 11">
    <name type="scientific">Dinoponera quadriceps</name>
    <name type="common">South American ant</name>
    <dbReference type="NCBI Taxonomy" id="609295"/>
    <lineage>
        <taxon>Eukaryota</taxon>
        <taxon>Metazoa</taxon>
        <taxon>Ecdysozoa</taxon>
        <taxon>Arthropoda</taxon>
        <taxon>Hexapoda</taxon>
        <taxon>Insecta</taxon>
        <taxon>Pterygota</taxon>
        <taxon>Neoptera</taxon>
        <taxon>Endopterygota</taxon>
        <taxon>Hymenoptera</taxon>
        <taxon>Apocrita</taxon>
        <taxon>Aculeata</taxon>
        <taxon>Formicoidea</taxon>
        <taxon>Formicidae</taxon>
        <taxon>Ponerinae</taxon>
        <taxon>Ponerini</taxon>
        <taxon>Dinoponera</taxon>
    </lineage>
</organism>
<feature type="compositionally biased region" description="Polar residues" evidence="8">
    <location>
        <begin position="542"/>
        <end position="559"/>
    </location>
</feature>
<feature type="region of interest" description="Disordered" evidence="8">
    <location>
        <begin position="1119"/>
        <end position="1160"/>
    </location>
</feature>
<keyword evidence="3" id="KW-0863">Zinc-finger</keyword>
<comment type="subcellular location">
    <subcellularLocation>
        <location evidence="1">Nucleus</location>
    </subcellularLocation>
</comment>
<evidence type="ECO:0000256" key="4">
    <source>
        <dbReference type="ARBA" id="ARBA00022833"/>
    </source>
</evidence>